<evidence type="ECO:0000256" key="8">
    <source>
        <dbReference type="ARBA" id="ARBA00023210"/>
    </source>
</evidence>
<accession>A0A0F7K1X2</accession>
<evidence type="ECO:0000313" key="13">
    <source>
        <dbReference type="Proteomes" id="UP000034410"/>
    </source>
</evidence>
<proteinExistence type="inferred from homology"/>
<evidence type="ECO:0000256" key="7">
    <source>
        <dbReference type="ARBA" id="ARBA00023134"/>
    </source>
</evidence>
<dbReference type="SUPFAM" id="SSF52540">
    <property type="entry name" value="P-loop containing nucleoside triphosphate hydrolases"/>
    <property type="match status" value="1"/>
</dbReference>
<dbReference type="GO" id="GO:0005829">
    <property type="term" value="C:cytosol"/>
    <property type="evidence" value="ECO:0007669"/>
    <property type="project" value="TreeGrafter"/>
</dbReference>
<comment type="function">
    <text evidence="10">Necessary for normal cell division and for the maintenance of normal septation.</text>
</comment>
<dbReference type="Gene3D" id="3.40.50.300">
    <property type="entry name" value="P-loop containing nucleotide triphosphate hydrolases"/>
    <property type="match status" value="1"/>
</dbReference>
<keyword evidence="3 10" id="KW-0132">Cell division</keyword>
<dbReference type="EMBL" id="CP011412">
    <property type="protein sequence ID" value="AKH20938.1"/>
    <property type="molecule type" value="Genomic_DNA"/>
</dbReference>
<comment type="cofactor">
    <cofactor evidence="1">
        <name>Mg(2+)</name>
        <dbReference type="ChEBI" id="CHEBI:18420"/>
    </cofactor>
</comment>
<dbReference type="InterPro" id="IPR006073">
    <property type="entry name" value="GTP-bd"/>
</dbReference>
<evidence type="ECO:0000256" key="5">
    <source>
        <dbReference type="ARBA" id="ARBA00022741"/>
    </source>
</evidence>
<dbReference type="PANTHER" id="PTHR11649:SF13">
    <property type="entry name" value="ENGB-TYPE G DOMAIN-CONTAINING PROTEIN"/>
    <property type="match status" value="1"/>
</dbReference>
<organism evidence="12 13">
    <name type="scientific">Sedimenticola thiotaurini</name>
    <dbReference type="NCBI Taxonomy" id="1543721"/>
    <lineage>
        <taxon>Bacteria</taxon>
        <taxon>Pseudomonadati</taxon>
        <taxon>Pseudomonadota</taxon>
        <taxon>Gammaproteobacteria</taxon>
        <taxon>Chromatiales</taxon>
        <taxon>Sedimenticolaceae</taxon>
        <taxon>Sedimenticola</taxon>
    </lineage>
</organism>
<sequence length="205" mass="22681">MNSFYHQARFLTSAAKLEQSPPDTGAEVAFAGRSNAGKSSAINALCQQKSLARTSKTPGRTQLLNFFALDPEHRLVDLPGYGYAKVAEQIKRQWQAELAAYLEQRTSLRGVILLADARHPLKEFDLQMLEWSGQIQLPVHLLLTKADKLKRGAAAKSLQQVKQALKQINGMHSVQLFSALKRQGIDEVHAVLDKWLEVSAPAAPD</sequence>
<dbReference type="InterPro" id="IPR027417">
    <property type="entry name" value="P-loop_NTPase"/>
</dbReference>
<keyword evidence="7 10" id="KW-0342">GTP-binding</keyword>
<dbReference type="Pfam" id="PF01926">
    <property type="entry name" value="MMR_HSR1"/>
    <property type="match status" value="1"/>
</dbReference>
<keyword evidence="13" id="KW-1185">Reference proteome</keyword>
<keyword evidence="4" id="KW-0479">Metal-binding</keyword>
<evidence type="ECO:0000256" key="6">
    <source>
        <dbReference type="ARBA" id="ARBA00022842"/>
    </source>
</evidence>
<dbReference type="InterPro" id="IPR019987">
    <property type="entry name" value="GTP-bd_ribosome_bio_YsxC"/>
</dbReference>
<dbReference type="GO" id="GO:0005525">
    <property type="term" value="F:GTP binding"/>
    <property type="evidence" value="ECO:0007669"/>
    <property type="project" value="UniProtKB-UniRule"/>
</dbReference>
<dbReference type="CDD" id="cd01876">
    <property type="entry name" value="YihA_EngB"/>
    <property type="match status" value="1"/>
</dbReference>
<dbReference type="NCBIfam" id="TIGR03598">
    <property type="entry name" value="GTPase_YsxC"/>
    <property type="match status" value="1"/>
</dbReference>
<gene>
    <name evidence="10" type="primary">engB</name>
    <name evidence="12" type="ORF">AAY24_11925</name>
</gene>
<evidence type="ECO:0000313" key="12">
    <source>
        <dbReference type="EMBL" id="AKH20938.1"/>
    </source>
</evidence>
<dbReference type="InterPro" id="IPR030393">
    <property type="entry name" value="G_ENGB_dom"/>
</dbReference>
<evidence type="ECO:0000256" key="1">
    <source>
        <dbReference type="ARBA" id="ARBA00001946"/>
    </source>
</evidence>
<evidence type="ECO:0000256" key="3">
    <source>
        <dbReference type="ARBA" id="ARBA00022618"/>
    </source>
</evidence>
<dbReference type="HAMAP" id="MF_00321">
    <property type="entry name" value="GTPase_EngB"/>
    <property type="match status" value="1"/>
</dbReference>
<dbReference type="OrthoDB" id="9804921at2"/>
<name>A0A0F7K1X2_9GAMM</name>
<evidence type="ECO:0000256" key="2">
    <source>
        <dbReference type="ARBA" id="ARBA00009638"/>
    </source>
</evidence>
<keyword evidence="8 10" id="KW-0717">Septation</keyword>
<keyword evidence="5 10" id="KW-0547">Nucleotide-binding</keyword>
<reference evidence="12 13" key="1">
    <citation type="journal article" date="2015" name="Genome Announc.">
        <title>Complete Genome Sequence of Sedimenticola thiotaurini Strain SIP-G1, a Polyphosphate- and Polyhydroxyalkanoate-Accumulating Sulfur-Oxidizing Gammaproteobacterium Isolated from Salt Marsh Sediments.</title>
        <authorList>
            <person name="Flood B.E."/>
            <person name="Jones D.S."/>
            <person name="Bailey J.V."/>
        </authorList>
    </citation>
    <scope>NUCLEOTIDE SEQUENCE [LARGE SCALE GENOMIC DNA]</scope>
    <source>
        <strain evidence="12 13">SIP-G1</strain>
    </source>
</reference>
<comment type="similarity">
    <text evidence="2 10">Belongs to the TRAFAC class TrmE-Era-EngA-EngB-Septin-like GTPase superfamily. EngB GTPase family.</text>
</comment>
<feature type="domain" description="EngB-type G" evidence="11">
    <location>
        <begin position="24"/>
        <end position="198"/>
    </location>
</feature>
<dbReference type="AlphaFoldDB" id="A0A0F7K1X2"/>
<dbReference type="KEGG" id="seds:AAY24_11925"/>
<dbReference type="FunFam" id="3.40.50.300:FF:000098">
    <property type="entry name" value="Probable GTP-binding protein EngB"/>
    <property type="match status" value="1"/>
</dbReference>
<dbReference type="GO" id="GO:0000917">
    <property type="term" value="P:division septum assembly"/>
    <property type="evidence" value="ECO:0007669"/>
    <property type="project" value="UniProtKB-KW"/>
</dbReference>
<evidence type="ECO:0000256" key="9">
    <source>
        <dbReference type="ARBA" id="ARBA00023306"/>
    </source>
</evidence>
<evidence type="ECO:0000259" key="11">
    <source>
        <dbReference type="PROSITE" id="PS51706"/>
    </source>
</evidence>
<protein>
    <recommendedName>
        <fullName evidence="10">Probable GTP-binding protein EngB</fullName>
    </recommendedName>
</protein>
<evidence type="ECO:0000256" key="10">
    <source>
        <dbReference type="HAMAP-Rule" id="MF_00321"/>
    </source>
</evidence>
<keyword evidence="9 10" id="KW-0131">Cell cycle</keyword>
<dbReference type="GO" id="GO:0046872">
    <property type="term" value="F:metal ion binding"/>
    <property type="evidence" value="ECO:0007669"/>
    <property type="project" value="UniProtKB-KW"/>
</dbReference>
<dbReference type="Proteomes" id="UP000034410">
    <property type="component" value="Chromosome"/>
</dbReference>
<dbReference type="PATRIC" id="fig|1543721.4.peg.2468"/>
<evidence type="ECO:0000256" key="4">
    <source>
        <dbReference type="ARBA" id="ARBA00022723"/>
    </source>
</evidence>
<dbReference type="RefSeq" id="WP_046859867.1">
    <property type="nucleotide sequence ID" value="NZ_CP011412.1"/>
</dbReference>
<keyword evidence="6" id="KW-0460">Magnesium</keyword>
<dbReference type="PROSITE" id="PS51706">
    <property type="entry name" value="G_ENGB"/>
    <property type="match status" value="1"/>
</dbReference>
<dbReference type="PANTHER" id="PTHR11649">
    <property type="entry name" value="MSS1/TRME-RELATED GTP-BINDING PROTEIN"/>
    <property type="match status" value="1"/>
</dbReference>